<dbReference type="Proteomes" id="UP001212981">
    <property type="component" value="Unassembled WGS sequence"/>
</dbReference>
<gene>
    <name evidence="1" type="ORF">PND82_06825</name>
</gene>
<accession>A0AAW6CUB9</accession>
<dbReference type="AlphaFoldDB" id="A0AAW6CUB9"/>
<comment type="caution">
    <text evidence="1">The sequence shown here is derived from an EMBL/GenBank/DDBJ whole genome shotgun (WGS) entry which is preliminary data.</text>
</comment>
<organism evidence="1 2">
    <name type="scientific">Faecalicoccus pleomorphus</name>
    <dbReference type="NCBI Taxonomy" id="1323"/>
    <lineage>
        <taxon>Bacteria</taxon>
        <taxon>Bacillati</taxon>
        <taxon>Bacillota</taxon>
        <taxon>Erysipelotrichia</taxon>
        <taxon>Erysipelotrichales</taxon>
        <taxon>Erysipelotrichaceae</taxon>
        <taxon>Faecalicoccus</taxon>
    </lineage>
</organism>
<reference evidence="1" key="1">
    <citation type="submission" date="2023-01" db="EMBL/GenBank/DDBJ databases">
        <title>Human gut microbiome strain richness.</title>
        <authorList>
            <person name="Chen-Liaw A."/>
        </authorList>
    </citation>
    <scope>NUCLEOTIDE SEQUENCE</scope>
    <source>
        <strain evidence="1">D8_m1001271B151109d0_201107</strain>
    </source>
</reference>
<proteinExistence type="predicted"/>
<dbReference type="EMBL" id="JAQLXO010000010">
    <property type="protein sequence ID" value="MDB7982526.1"/>
    <property type="molecule type" value="Genomic_DNA"/>
</dbReference>
<protein>
    <submittedName>
        <fullName evidence="1">Uncharacterized protein</fullName>
    </submittedName>
</protein>
<name>A0AAW6CUB9_9FIRM</name>
<sequence>MGGKKKSMVIEKGSNKVLQQNNNEKRIGLESELFSFSMFKGYVCENHQENR</sequence>
<evidence type="ECO:0000313" key="2">
    <source>
        <dbReference type="Proteomes" id="UP001212981"/>
    </source>
</evidence>
<dbReference type="RefSeq" id="WP_167698899.1">
    <property type="nucleotide sequence ID" value="NZ_CALEXM010000019.1"/>
</dbReference>
<evidence type="ECO:0000313" key="1">
    <source>
        <dbReference type="EMBL" id="MDB7982526.1"/>
    </source>
</evidence>